<protein>
    <submittedName>
        <fullName evidence="2">Uncharacterized protein</fullName>
    </submittedName>
</protein>
<evidence type="ECO:0000313" key="2">
    <source>
        <dbReference type="EMBL" id="MBW0547844.1"/>
    </source>
</evidence>
<evidence type="ECO:0000313" key="3">
    <source>
        <dbReference type="Proteomes" id="UP000765509"/>
    </source>
</evidence>
<feature type="region of interest" description="Disordered" evidence="1">
    <location>
        <begin position="1"/>
        <end position="63"/>
    </location>
</feature>
<comment type="caution">
    <text evidence="2">The sequence shown here is derived from an EMBL/GenBank/DDBJ whole genome shotgun (WGS) entry which is preliminary data.</text>
</comment>
<sequence>MESTIIQTLNQKDEGRPCQKEGGKQGRSASSFHQQTSSQPASPNSKKNKKRNWRKPYSPRYRIPKIQKDSMDNVFNMARALMEFKDKEEHKMRQPHFPKK</sequence>
<reference evidence="2" key="1">
    <citation type="submission" date="2021-03" db="EMBL/GenBank/DDBJ databases">
        <title>Draft genome sequence of rust myrtle Austropuccinia psidii MF-1, a brazilian biotype.</title>
        <authorList>
            <person name="Quecine M.C."/>
            <person name="Pachon D.M.R."/>
            <person name="Bonatelli M.L."/>
            <person name="Correr F.H."/>
            <person name="Franceschini L.M."/>
            <person name="Leite T.F."/>
            <person name="Margarido G.R.A."/>
            <person name="Almeida C.A."/>
            <person name="Ferrarezi J.A."/>
            <person name="Labate C.A."/>
        </authorList>
    </citation>
    <scope>NUCLEOTIDE SEQUENCE</scope>
    <source>
        <strain evidence="2">MF-1</strain>
    </source>
</reference>
<dbReference type="Proteomes" id="UP000765509">
    <property type="component" value="Unassembled WGS sequence"/>
</dbReference>
<proteinExistence type="predicted"/>
<dbReference type="AlphaFoldDB" id="A0A9Q3IPZ1"/>
<feature type="compositionally biased region" description="Polar residues" evidence="1">
    <location>
        <begin position="27"/>
        <end position="41"/>
    </location>
</feature>
<name>A0A9Q3IPZ1_9BASI</name>
<organism evidence="2 3">
    <name type="scientific">Austropuccinia psidii MF-1</name>
    <dbReference type="NCBI Taxonomy" id="1389203"/>
    <lineage>
        <taxon>Eukaryota</taxon>
        <taxon>Fungi</taxon>
        <taxon>Dikarya</taxon>
        <taxon>Basidiomycota</taxon>
        <taxon>Pucciniomycotina</taxon>
        <taxon>Pucciniomycetes</taxon>
        <taxon>Pucciniales</taxon>
        <taxon>Sphaerophragmiaceae</taxon>
        <taxon>Austropuccinia</taxon>
    </lineage>
</organism>
<feature type="compositionally biased region" description="Basic and acidic residues" evidence="1">
    <location>
        <begin position="11"/>
        <end position="24"/>
    </location>
</feature>
<keyword evidence="3" id="KW-1185">Reference proteome</keyword>
<feature type="compositionally biased region" description="Polar residues" evidence="1">
    <location>
        <begin position="1"/>
        <end position="10"/>
    </location>
</feature>
<evidence type="ECO:0000256" key="1">
    <source>
        <dbReference type="SAM" id="MobiDB-lite"/>
    </source>
</evidence>
<gene>
    <name evidence="2" type="ORF">O181_087559</name>
</gene>
<dbReference type="EMBL" id="AVOT02052949">
    <property type="protein sequence ID" value="MBW0547844.1"/>
    <property type="molecule type" value="Genomic_DNA"/>
</dbReference>
<accession>A0A9Q3IPZ1</accession>